<comment type="catalytic activity">
    <reaction evidence="22">
        <text>Cu(+)(in) + ATP + H2O = Cu(+)(out) + ADP + phosphate + H(+)</text>
        <dbReference type="Rhea" id="RHEA:25792"/>
        <dbReference type="ChEBI" id="CHEBI:15377"/>
        <dbReference type="ChEBI" id="CHEBI:15378"/>
        <dbReference type="ChEBI" id="CHEBI:30616"/>
        <dbReference type="ChEBI" id="CHEBI:43474"/>
        <dbReference type="ChEBI" id="CHEBI:49552"/>
        <dbReference type="ChEBI" id="CHEBI:456216"/>
        <dbReference type="EC" id="7.2.2.8"/>
    </reaction>
</comment>
<feature type="transmembrane region" description="Helical" evidence="23">
    <location>
        <begin position="700"/>
        <end position="722"/>
    </location>
</feature>
<evidence type="ECO:0000256" key="12">
    <source>
        <dbReference type="ARBA" id="ARBA00022796"/>
    </source>
</evidence>
<dbReference type="GO" id="GO:0005886">
    <property type="term" value="C:plasma membrane"/>
    <property type="evidence" value="ECO:0007669"/>
    <property type="project" value="UniProtKB-SubCell"/>
</dbReference>
<dbReference type="CDD" id="cd00371">
    <property type="entry name" value="HMA"/>
    <property type="match status" value="2"/>
</dbReference>
<dbReference type="RefSeq" id="WP_249285564.1">
    <property type="nucleotide sequence ID" value="NZ_JACRSO010000004.1"/>
</dbReference>
<feature type="transmembrane region" description="Helical" evidence="23">
    <location>
        <begin position="728"/>
        <end position="747"/>
    </location>
</feature>
<dbReference type="SUPFAM" id="SSF81653">
    <property type="entry name" value="Calcium ATPase, transduction domain A"/>
    <property type="match status" value="1"/>
</dbReference>
<keyword evidence="18" id="KW-0406">Ion transport</keyword>
<accession>A0A926D0Y9</accession>
<dbReference type="Pfam" id="PF00122">
    <property type="entry name" value="E1-E2_ATPase"/>
    <property type="match status" value="1"/>
</dbReference>
<dbReference type="InterPro" id="IPR027256">
    <property type="entry name" value="P-typ_ATPase_IB"/>
</dbReference>
<evidence type="ECO:0000256" key="8">
    <source>
        <dbReference type="ARBA" id="ARBA00022692"/>
    </source>
</evidence>
<keyword evidence="19 23" id="KW-0472">Membrane</keyword>
<dbReference type="GO" id="GO:0043682">
    <property type="term" value="F:P-type divalent copper transporter activity"/>
    <property type="evidence" value="ECO:0007669"/>
    <property type="project" value="TreeGrafter"/>
</dbReference>
<keyword evidence="6 23" id="KW-1003">Cell membrane</keyword>
<evidence type="ECO:0000256" key="6">
    <source>
        <dbReference type="ARBA" id="ARBA00022475"/>
    </source>
</evidence>
<dbReference type="NCBIfam" id="TIGR01494">
    <property type="entry name" value="ATPase_P-type"/>
    <property type="match status" value="1"/>
</dbReference>
<dbReference type="GO" id="GO:0005524">
    <property type="term" value="F:ATP binding"/>
    <property type="evidence" value="ECO:0007669"/>
    <property type="project" value="UniProtKB-UniRule"/>
</dbReference>
<keyword evidence="9 23" id="KW-0479">Metal-binding</keyword>
<evidence type="ECO:0000256" key="9">
    <source>
        <dbReference type="ARBA" id="ARBA00022723"/>
    </source>
</evidence>
<feature type="transmembrane region" description="Helical" evidence="23">
    <location>
        <begin position="96"/>
        <end position="117"/>
    </location>
</feature>
<evidence type="ECO:0000256" key="23">
    <source>
        <dbReference type="RuleBase" id="RU362081"/>
    </source>
</evidence>
<evidence type="ECO:0000256" key="2">
    <source>
        <dbReference type="ARBA" id="ARBA00006024"/>
    </source>
</evidence>
<dbReference type="InterPro" id="IPR023299">
    <property type="entry name" value="ATPase_P-typ_cyto_dom_N"/>
</dbReference>
<dbReference type="InterPro" id="IPR008250">
    <property type="entry name" value="ATPase_P-typ_transduc_dom_A_sf"/>
</dbReference>
<feature type="transmembrane region" description="Helical" evidence="23">
    <location>
        <begin position="386"/>
        <end position="407"/>
    </location>
</feature>
<dbReference type="Gene3D" id="3.40.1110.10">
    <property type="entry name" value="Calcium-transporting ATPase, cytoplasmic domain N"/>
    <property type="match status" value="1"/>
</dbReference>
<dbReference type="SFLD" id="SFLDG00002">
    <property type="entry name" value="C1.7:_P-type_atpase_like"/>
    <property type="match status" value="1"/>
</dbReference>
<evidence type="ECO:0000256" key="1">
    <source>
        <dbReference type="ARBA" id="ARBA00004651"/>
    </source>
</evidence>
<dbReference type="GO" id="GO:0005507">
    <property type="term" value="F:copper ion binding"/>
    <property type="evidence" value="ECO:0007669"/>
    <property type="project" value="InterPro"/>
</dbReference>
<feature type="transmembrane region" description="Helical" evidence="23">
    <location>
        <begin position="358"/>
        <end position="380"/>
    </location>
</feature>
<keyword evidence="12" id="KW-0187">Copper transport</keyword>
<dbReference type="InterPro" id="IPR006122">
    <property type="entry name" value="HMA_Cu_ion-bd"/>
</dbReference>
<evidence type="ECO:0000256" key="18">
    <source>
        <dbReference type="ARBA" id="ARBA00023065"/>
    </source>
</evidence>
<dbReference type="GO" id="GO:0055070">
    <property type="term" value="P:copper ion homeostasis"/>
    <property type="evidence" value="ECO:0007669"/>
    <property type="project" value="TreeGrafter"/>
</dbReference>
<dbReference type="Gene3D" id="3.40.50.1000">
    <property type="entry name" value="HAD superfamily/HAD-like"/>
    <property type="match status" value="1"/>
</dbReference>
<dbReference type="InterPro" id="IPR023214">
    <property type="entry name" value="HAD_sf"/>
</dbReference>
<dbReference type="SUPFAM" id="SSF55008">
    <property type="entry name" value="HMA, heavy metal-associated domain"/>
    <property type="match status" value="2"/>
</dbReference>
<dbReference type="NCBIfam" id="TIGR01511">
    <property type="entry name" value="ATPase-IB1_Cu"/>
    <property type="match status" value="1"/>
</dbReference>
<dbReference type="NCBIfam" id="TIGR00003">
    <property type="entry name" value="copper ion binding protein"/>
    <property type="match status" value="2"/>
</dbReference>
<dbReference type="PRINTS" id="PR00943">
    <property type="entry name" value="CUATPASE"/>
</dbReference>
<keyword evidence="17" id="KW-0186">Copper</keyword>
<keyword evidence="14" id="KW-0460">Magnesium</keyword>
<comment type="caution">
    <text evidence="26">The sequence shown here is derived from an EMBL/GenBank/DDBJ whole genome shotgun (WGS) entry which is preliminary data.</text>
</comment>
<dbReference type="InterPro" id="IPR059000">
    <property type="entry name" value="ATPase_P-type_domA"/>
</dbReference>
<organism evidence="26 27">
    <name type="scientific">Luoshenia tenuis</name>
    <dbReference type="NCBI Taxonomy" id="2763654"/>
    <lineage>
        <taxon>Bacteria</taxon>
        <taxon>Bacillati</taxon>
        <taxon>Bacillota</taxon>
        <taxon>Clostridia</taxon>
        <taxon>Christensenellales</taxon>
        <taxon>Christensenellaceae</taxon>
        <taxon>Luoshenia</taxon>
    </lineage>
</organism>
<evidence type="ECO:0000256" key="7">
    <source>
        <dbReference type="ARBA" id="ARBA00022553"/>
    </source>
</evidence>
<keyword evidence="10" id="KW-0677">Repeat</keyword>
<evidence type="ECO:0000313" key="26">
    <source>
        <dbReference type="EMBL" id="MBC8529748.1"/>
    </source>
</evidence>
<dbReference type="SFLD" id="SFLDF00027">
    <property type="entry name" value="p-type_atpase"/>
    <property type="match status" value="1"/>
</dbReference>
<keyword evidence="27" id="KW-1185">Reference proteome</keyword>
<reference evidence="26" key="1">
    <citation type="submission" date="2020-08" db="EMBL/GenBank/DDBJ databases">
        <title>Genome public.</title>
        <authorList>
            <person name="Liu C."/>
            <person name="Sun Q."/>
        </authorList>
    </citation>
    <scope>NUCLEOTIDE SEQUENCE</scope>
    <source>
        <strain evidence="26">NSJ-44</strain>
    </source>
</reference>
<dbReference type="GO" id="GO:0140581">
    <property type="term" value="F:P-type monovalent copper transporter activity"/>
    <property type="evidence" value="ECO:0007669"/>
    <property type="project" value="UniProtKB-EC"/>
</dbReference>
<dbReference type="Pfam" id="PF00702">
    <property type="entry name" value="Hydrolase"/>
    <property type="match status" value="1"/>
</dbReference>
<feature type="transmembrane region" description="Helical" evidence="23">
    <location>
        <begin position="129"/>
        <end position="147"/>
    </location>
</feature>
<feature type="transmembrane region" description="Helical" evidence="23">
    <location>
        <begin position="207"/>
        <end position="224"/>
    </location>
</feature>
<evidence type="ECO:0000256" key="4">
    <source>
        <dbReference type="ARBA" id="ARBA00015102"/>
    </source>
</evidence>
<evidence type="ECO:0000256" key="24">
    <source>
        <dbReference type="SAM" id="MobiDB-lite"/>
    </source>
</evidence>
<dbReference type="InterPro" id="IPR044492">
    <property type="entry name" value="P_typ_ATPase_HD_dom"/>
</dbReference>
<dbReference type="Gene3D" id="3.30.70.100">
    <property type="match status" value="2"/>
</dbReference>
<keyword evidence="5" id="KW-0813">Transport</keyword>
<dbReference type="InterPro" id="IPR036412">
    <property type="entry name" value="HAD-like_sf"/>
</dbReference>
<dbReference type="PRINTS" id="PR00119">
    <property type="entry name" value="CATATPASE"/>
</dbReference>
<dbReference type="Proteomes" id="UP000654279">
    <property type="component" value="Unassembled WGS sequence"/>
</dbReference>
<dbReference type="PANTHER" id="PTHR43520">
    <property type="entry name" value="ATP7, ISOFORM B"/>
    <property type="match status" value="1"/>
</dbReference>
<dbReference type="Pfam" id="PF00403">
    <property type="entry name" value="HMA"/>
    <property type="match status" value="2"/>
</dbReference>
<dbReference type="PROSITE" id="PS00154">
    <property type="entry name" value="ATPASE_E1_E2"/>
    <property type="match status" value="1"/>
</dbReference>
<dbReference type="FunFam" id="3.40.50.1000:FF:000144">
    <property type="entry name" value="copper-transporting ATPase 1 isoform X2"/>
    <property type="match status" value="1"/>
</dbReference>
<evidence type="ECO:0000256" key="14">
    <source>
        <dbReference type="ARBA" id="ARBA00022842"/>
    </source>
</evidence>
<feature type="domain" description="HMA" evidence="25">
    <location>
        <begin position="2"/>
        <end position="68"/>
    </location>
</feature>
<evidence type="ECO:0000256" key="21">
    <source>
        <dbReference type="ARBA" id="ARBA00033239"/>
    </source>
</evidence>
<keyword evidence="11 23" id="KW-0547">Nucleotide-binding</keyword>
<evidence type="ECO:0000256" key="5">
    <source>
        <dbReference type="ARBA" id="ARBA00022448"/>
    </source>
</evidence>
<evidence type="ECO:0000313" key="27">
    <source>
        <dbReference type="Proteomes" id="UP000654279"/>
    </source>
</evidence>
<dbReference type="InterPro" id="IPR018303">
    <property type="entry name" value="ATPase_P-typ_P_site"/>
</dbReference>
<dbReference type="InterPro" id="IPR006121">
    <property type="entry name" value="HMA_dom"/>
</dbReference>
<dbReference type="PROSITE" id="PS50846">
    <property type="entry name" value="HMA_2"/>
    <property type="match status" value="2"/>
</dbReference>
<sequence>MTKKAFDVTGMTCSACSAHVEKAVRKVAGVQDVQVNLLGNSMNVTFDPDATNEGAICQAVEHAGYGAFPKGDEKSGGKAQAQDGAAREAQRQKKGLIASICFLVPLFYLSMGHMMGWPVPGFFLGEANAMAFALTLFLLTLPIVAINRHYFINGFKSLFHGAPTMDSLIAIGSGAALVYGVIALYRIGYALGAGDMMSVHHAAMDLYFESAGMILTLISVGKYLEARAKGKTSAAIARLVQMAPKTAVVLRDGQETELPVAQVRVGDTVVVRPGQVVPVDGEVLEGYSALDESALTGESLPVEKGPGDRVVGASINGNGHFTFTATRVGEDTAFSEIIRLVEEASASKAPIARMADKISGVFVPVVIFIALVAAVAWLIAGQSVAFALSIGIAVLVISCPCALGLATPTAIMVGTGKGAENGILIKSAEALETLHGVNAVVLDKTGTLTHGKPVLVEVIPAEGVEEDEALRITAALEQKSEHPLANAILEAAKARGLTLPGAQDFTAIPGRGLSGVVAGKRYYLGNLQLLGEQGAEAGALKAAGEAQAQSGRTPLFLADGQRALCVLAVADTLKPTSAAAVQAMREMGLEVIMLTGDNAATAQAIARQAGVDTVIADVMPQDKEAQVRQLQAQGKRVAMVGDGINDAPALARADVGLAIGAGTDVAIESADIVLTKGDLLGVPAAVQLSRATLRNIKENLFWALIYNTIGIPLAAGVFYLAFGWLLNPMFAAFAMSLSSVCVVGNALRLRLFKPKLPQVEACPVGQGACPIDLEENPGEKAAPAGEESEQAGADPAKNKEEEKMTKVLKVEGMSCMHCSARVEKALNALEGVQAKVDLEKGEATVTLSAEVEDAALKAAVEDAGYEVTGIA</sequence>
<feature type="domain" description="HMA" evidence="25">
    <location>
        <begin position="804"/>
        <end position="868"/>
    </location>
</feature>
<gene>
    <name evidence="26" type="ORF">H8699_09940</name>
</gene>
<keyword evidence="7" id="KW-0597">Phosphoprotein</keyword>
<evidence type="ECO:0000256" key="13">
    <source>
        <dbReference type="ARBA" id="ARBA00022840"/>
    </source>
</evidence>
<dbReference type="InterPro" id="IPR001757">
    <property type="entry name" value="P_typ_ATPase"/>
</dbReference>
<dbReference type="GO" id="GO:0016887">
    <property type="term" value="F:ATP hydrolysis activity"/>
    <property type="evidence" value="ECO:0007669"/>
    <property type="project" value="InterPro"/>
</dbReference>
<comment type="subcellular location">
    <subcellularLocation>
        <location evidence="1">Cell membrane</location>
        <topology evidence="1">Multi-pass membrane protein</topology>
    </subcellularLocation>
</comment>
<evidence type="ECO:0000256" key="3">
    <source>
        <dbReference type="ARBA" id="ARBA00012517"/>
    </source>
</evidence>
<evidence type="ECO:0000259" key="25">
    <source>
        <dbReference type="PROSITE" id="PS50846"/>
    </source>
</evidence>
<feature type="region of interest" description="Disordered" evidence="24">
    <location>
        <begin position="773"/>
        <end position="801"/>
    </location>
</feature>
<evidence type="ECO:0000256" key="20">
    <source>
        <dbReference type="ARBA" id="ARBA00029719"/>
    </source>
</evidence>
<keyword evidence="13 23" id="KW-0067">ATP-binding</keyword>
<name>A0A926D0Y9_9FIRM</name>
<dbReference type="FunFam" id="2.70.150.10:FF:000002">
    <property type="entry name" value="Copper-transporting ATPase 1, putative"/>
    <property type="match status" value="1"/>
</dbReference>
<evidence type="ECO:0000256" key="17">
    <source>
        <dbReference type="ARBA" id="ARBA00023008"/>
    </source>
</evidence>
<evidence type="ECO:0000256" key="22">
    <source>
        <dbReference type="ARBA" id="ARBA00049289"/>
    </source>
</evidence>
<protein>
    <recommendedName>
        <fullName evidence="4">Copper-exporting P-type ATPase</fullName>
        <ecNumber evidence="3">7.2.2.8</ecNumber>
    </recommendedName>
    <alternativeName>
        <fullName evidence="20">Copper-exporting P-type ATPase A</fullName>
    </alternativeName>
    <alternativeName>
        <fullName evidence="21">Cu(+)-exporting ATPase</fullName>
    </alternativeName>
</protein>
<evidence type="ECO:0000256" key="11">
    <source>
        <dbReference type="ARBA" id="ARBA00022741"/>
    </source>
</evidence>
<dbReference type="CDD" id="cd02094">
    <property type="entry name" value="P-type_ATPase_Cu-like"/>
    <property type="match status" value="1"/>
</dbReference>
<dbReference type="EC" id="7.2.2.8" evidence="3"/>
<dbReference type="FunFam" id="3.30.70.100:FF:000005">
    <property type="entry name" value="Copper-exporting P-type ATPase A"/>
    <property type="match status" value="1"/>
</dbReference>
<keyword evidence="15" id="KW-1278">Translocase</keyword>
<dbReference type="AlphaFoldDB" id="A0A926D0Y9"/>
<evidence type="ECO:0000256" key="16">
    <source>
        <dbReference type="ARBA" id="ARBA00022989"/>
    </source>
</evidence>
<dbReference type="Gene3D" id="2.70.150.10">
    <property type="entry name" value="Calcium-transporting ATPase, cytoplasmic transduction domain A"/>
    <property type="match status" value="1"/>
</dbReference>
<dbReference type="SUPFAM" id="SSF81665">
    <property type="entry name" value="Calcium ATPase, transmembrane domain M"/>
    <property type="match status" value="1"/>
</dbReference>
<feature type="transmembrane region" description="Helical" evidence="23">
    <location>
        <begin position="168"/>
        <end position="187"/>
    </location>
</feature>
<dbReference type="PANTHER" id="PTHR43520:SF8">
    <property type="entry name" value="P-TYPE CU(+) TRANSPORTER"/>
    <property type="match status" value="1"/>
</dbReference>
<keyword evidence="16 23" id="KW-1133">Transmembrane helix</keyword>
<dbReference type="PROSITE" id="PS01047">
    <property type="entry name" value="HMA_1"/>
    <property type="match status" value="2"/>
</dbReference>
<keyword evidence="8 23" id="KW-0812">Transmembrane</keyword>
<evidence type="ECO:0000256" key="10">
    <source>
        <dbReference type="ARBA" id="ARBA00022737"/>
    </source>
</evidence>
<proteinExistence type="inferred from homology"/>
<dbReference type="InterPro" id="IPR036163">
    <property type="entry name" value="HMA_dom_sf"/>
</dbReference>
<dbReference type="NCBIfam" id="TIGR01525">
    <property type="entry name" value="ATPase-IB_hvy"/>
    <property type="match status" value="1"/>
</dbReference>
<dbReference type="InterPro" id="IPR017969">
    <property type="entry name" value="Heavy-metal-associated_CS"/>
</dbReference>
<evidence type="ECO:0000256" key="19">
    <source>
        <dbReference type="ARBA" id="ARBA00023136"/>
    </source>
</evidence>
<comment type="similarity">
    <text evidence="2 23">Belongs to the cation transport ATPase (P-type) (TC 3.A.3) family. Type IB subfamily.</text>
</comment>
<dbReference type="SUPFAM" id="SSF56784">
    <property type="entry name" value="HAD-like"/>
    <property type="match status" value="1"/>
</dbReference>
<dbReference type="EMBL" id="JACRSO010000004">
    <property type="protein sequence ID" value="MBC8529748.1"/>
    <property type="molecule type" value="Genomic_DNA"/>
</dbReference>
<evidence type="ECO:0000256" key="15">
    <source>
        <dbReference type="ARBA" id="ARBA00022967"/>
    </source>
</evidence>
<dbReference type="InterPro" id="IPR023298">
    <property type="entry name" value="ATPase_P-typ_TM_dom_sf"/>
</dbReference>
<dbReference type="SFLD" id="SFLDS00003">
    <property type="entry name" value="Haloacid_Dehalogenase"/>
    <property type="match status" value="1"/>
</dbReference>